<dbReference type="PANTHER" id="PTHR43606">
    <property type="entry name" value="PHOSPHATASE, PUTATIVE (AFU_ORTHOLOGUE AFUA_6G08710)-RELATED"/>
    <property type="match status" value="1"/>
</dbReference>
<keyword evidence="4" id="KW-1185">Reference proteome</keyword>
<dbReference type="InterPro" id="IPR032093">
    <property type="entry name" value="PhoD_N"/>
</dbReference>
<dbReference type="Pfam" id="PF16655">
    <property type="entry name" value="PhoD_N"/>
    <property type="match status" value="1"/>
</dbReference>
<dbReference type="InterPro" id="IPR018946">
    <property type="entry name" value="PhoD-like_MPP"/>
</dbReference>
<accession>A0AB34G0V6</accession>
<evidence type="ECO:0000259" key="2">
    <source>
        <dbReference type="Pfam" id="PF16655"/>
    </source>
</evidence>
<comment type="caution">
    <text evidence="3">The sequence shown here is derived from an EMBL/GenBank/DDBJ whole genome shotgun (WGS) entry which is preliminary data.</text>
</comment>
<dbReference type="EMBL" id="JAQHRD010000002">
    <property type="protein sequence ID" value="KAJ6445042.1"/>
    <property type="molecule type" value="Genomic_DNA"/>
</dbReference>
<feature type="domain" description="PhoD-like phosphatase metallophosphatase" evidence="1">
    <location>
        <begin position="606"/>
        <end position="962"/>
    </location>
</feature>
<dbReference type="PANTHER" id="PTHR43606:SF8">
    <property type="entry name" value="ALKALINE PHOSPHATASE"/>
    <property type="match status" value="1"/>
</dbReference>
<dbReference type="Proteomes" id="UP001163105">
    <property type="component" value="Unassembled WGS sequence"/>
</dbReference>
<dbReference type="AlphaFoldDB" id="A0AB34G0V6"/>
<gene>
    <name evidence="3" type="primary">phoD</name>
    <name evidence="3" type="ORF">O9K51_03444</name>
</gene>
<evidence type="ECO:0000313" key="3">
    <source>
        <dbReference type="EMBL" id="KAJ6445042.1"/>
    </source>
</evidence>
<dbReference type="InterPro" id="IPR052900">
    <property type="entry name" value="Phospholipid_Metab_Enz"/>
</dbReference>
<dbReference type="Gene3D" id="2.60.40.380">
    <property type="entry name" value="Purple acid phosphatase-like, N-terminal"/>
    <property type="match status" value="1"/>
</dbReference>
<evidence type="ECO:0000313" key="4">
    <source>
        <dbReference type="Proteomes" id="UP001163105"/>
    </source>
</evidence>
<protein>
    <submittedName>
        <fullName evidence="3">Alkaline phosphatase</fullName>
    </submittedName>
</protein>
<organism evidence="3 4">
    <name type="scientific">Purpureocillium lavendulum</name>
    <dbReference type="NCBI Taxonomy" id="1247861"/>
    <lineage>
        <taxon>Eukaryota</taxon>
        <taxon>Fungi</taxon>
        <taxon>Dikarya</taxon>
        <taxon>Ascomycota</taxon>
        <taxon>Pezizomycotina</taxon>
        <taxon>Sordariomycetes</taxon>
        <taxon>Hypocreomycetidae</taxon>
        <taxon>Hypocreales</taxon>
        <taxon>Ophiocordycipitaceae</taxon>
        <taxon>Purpureocillium</taxon>
    </lineage>
</organism>
<feature type="domain" description="Phospholipase D N-terminal" evidence="2">
    <location>
        <begin position="472"/>
        <end position="593"/>
    </location>
</feature>
<evidence type="ECO:0000259" key="1">
    <source>
        <dbReference type="Pfam" id="PF09423"/>
    </source>
</evidence>
<reference evidence="3" key="1">
    <citation type="submission" date="2023-01" db="EMBL/GenBank/DDBJ databases">
        <title>The growth and conidiation of Purpureocillium lavendulum are regulated by nitrogen source and histone H3K14 acetylation.</title>
        <authorList>
            <person name="Tang P."/>
            <person name="Han J."/>
            <person name="Zhang C."/>
            <person name="Tang P."/>
            <person name="Qi F."/>
            <person name="Zhang K."/>
            <person name="Liang L."/>
        </authorList>
    </citation>
    <scope>NUCLEOTIDE SEQUENCE</scope>
    <source>
        <strain evidence="3">YMF1.00683</strain>
    </source>
</reference>
<dbReference type="InterPro" id="IPR029052">
    <property type="entry name" value="Metallo-depent_PP-like"/>
</dbReference>
<dbReference type="Gene3D" id="3.60.21.70">
    <property type="entry name" value="PhoD-like phosphatase"/>
    <property type="match status" value="1"/>
</dbReference>
<dbReference type="CDD" id="cd07389">
    <property type="entry name" value="MPP_PhoD"/>
    <property type="match status" value="1"/>
</dbReference>
<dbReference type="Pfam" id="PF09423">
    <property type="entry name" value="PhoD"/>
    <property type="match status" value="1"/>
</dbReference>
<name>A0AB34G0V6_9HYPO</name>
<proteinExistence type="predicted"/>
<dbReference type="SUPFAM" id="SSF56300">
    <property type="entry name" value="Metallo-dependent phosphatases"/>
    <property type="match status" value="1"/>
</dbReference>
<dbReference type="InterPro" id="IPR038607">
    <property type="entry name" value="PhoD-like_sf"/>
</dbReference>
<sequence length="1033" mass="114508">MAPPRQTSYQSYDFIDELDNSPESRKAQVAEKVTTIEGFYFERPGVILERSSRNAELAAALAKDAHQVSRETAETRVVEYVKGLLLAANRLWHLVDEQGKRQYYTELANSPFNQRHIVLPRNQIEQLLPALVHAREHFLVRVATQTNAPPTEYTAPSNMTEAAAQYLLVRMTEIRDTRGFVFKGVPMAAVQKAEARDGARPVGQAAQNNRRGTKLSDTFVQAVVPITQMGRQSGRSTIEWFALIDHIGATGGAHARPRGWLPRFPDPTKCVNKVMIPRLHQTGASSPSTANPQRHAVHVGACACRSHPNPQNLVRAMASTHWPLASSPLWTPSPSAASAEKEIACARRGRGASPKLLVVVVAAAVDDTLTVALEPGYECYYGAQRGTMRRNVDVSTRCCIARLDGLTMRSFALLSAAGLLAATASASFDGNINYGSPSRRHASLGIDVDKVQRRSVKRGNVAHTPEELSFTHGVASGDPWPESVILWTRIAPSNESDQSDVTVSGTAPLYNHETDKYVKADPYPICLEWKVFKSKCANDTNVNVVAKGKAYTTSDIDYTVKVEAKGLSPLTKYWYQFTVCNSNNKSPIGRTKTAPKHNDDVSKLSFAVFSCSNFPNGYFNAYGNAARKDKHDYVIHLGDYIYETGKGGERATKPTGTIFTLGDYRTRHGLYRSDADLQLLSKNFPWIPTWDDHEFANNGYRDGFSGLNNTEESFLNDGPKTGPKVTVDSRKVNAVRAYFEWMPIRQTDLDDGLRVWRSFQMGKLLDLIILDTRNYDRSITSLGWNDNYIDLIHDDPSRTLMGSRQENWFYRSLSESQNRGAKWRIIGNQIVFSRILENDSGSLSGDNWSGYIANRNRTLQHMYDNGINNNIFLAGDSHQNWVSDLAWLGNKAYNKDSGEGAVGVEFAGTAVTSSGQKGPIEPAAGNYARGMIARNDEMQWQEGYYRGYFVLTVAPDEATARFYGSPSVATRNSWDIPLANFTVKAGANHLARPIAGGKVESGAIRGGEVKHTNLTLNTDSKEWKVIGFEKMFI</sequence>